<name>A0A1I5YTB9_9PSEU</name>
<evidence type="ECO:0000313" key="2">
    <source>
        <dbReference type="EMBL" id="SFQ47518.1"/>
    </source>
</evidence>
<dbReference type="RefSeq" id="WP_093576093.1">
    <property type="nucleotide sequence ID" value="NZ_FOWC01000013.1"/>
</dbReference>
<reference evidence="2 3" key="1">
    <citation type="submission" date="2016-10" db="EMBL/GenBank/DDBJ databases">
        <authorList>
            <person name="de Groot N.N."/>
        </authorList>
    </citation>
    <scope>NUCLEOTIDE SEQUENCE [LARGE SCALE GENOMIC DNA]</scope>
    <source>
        <strain evidence="2 3">DSM 44637</strain>
    </source>
</reference>
<organism evidence="2 3">
    <name type="scientific">Amycolatopsis rubida</name>
    <dbReference type="NCBI Taxonomy" id="112413"/>
    <lineage>
        <taxon>Bacteria</taxon>
        <taxon>Bacillati</taxon>
        <taxon>Actinomycetota</taxon>
        <taxon>Actinomycetes</taxon>
        <taxon>Pseudonocardiales</taxon>
        <taxon>Pseudonocardiaceae</taxon>
        <taxon>Amycolatopsis</taxon>
    </lineage>
</organism>
<gene>
    <name evidence="2" type="ORF">SAMN05421854_11312</name>
</gene>
<accession>A0A1I5YTB9</accession>
<feature type="region of interest" description="Disordered" evidence="1">
    <location>
        <begin position="1"/>
        <end position="23"/>
    </location>
</feature>
<sequence length="78" mass="8364">MRPASDQHAGGRGTAHDQAAGADSTDWAQTLELYGLLELAGDPAGAHEHYLRAAKRTSSIPEHRYLQSTAAKFLPHGK</sequence>
<protein>
    <recommendedName>
        <fullName evidence="4">RNA polymerase sigma-70 factor, ECF subfamily</fullName>
    </recommendedName>
</protein>
<dbReference type="Proteomes" id="UP000199137">
    <property type="component" value="Unassembled WGS sequence"/>
</dbReference>
<evidence type="ECO:0008006" key="4">
    <source>
        <dbReference type="Google" id="ProtNLM"/>
    </source>
</evidence>
<evidence type="ECO:0000313" key="3">
    <source>
        <dbReference type="Proteomes" id="UP000199137"/>
    </source>
</evidence>
<dbReference type="EMBL" id="FOWC01000013">
    <property type="protein sequence ID" value="SFQ47518.1"/>
    <property type="molecule type" value="Genomic_DNA"/>
</dbReference>
<dbReference type="AlphaFoldDB" id="A0A1I5YTB9"/>
<proteinExistence type="predicted"/>
<evidence type="ECO:0000256" key="1">
    <source>
        <dbReference type="SAM" id="MobiDB-lite"/>
    </source>
</evidence>